<dbReference type="Pfam" id="PF00079">
    <property type="entry name" value="Serpin"/>
    <property type="match status" value="1"/>
</dbReference>
<comment type="similarity">
    <text evidence="2">Belongs to the serpin family.</text>
</comment>
<dbReference type="Gene3D" id="3.30.497.10">
    <property type="entry name" value="Antithrombin, subunit I, domain 2"/>
    <property type="match status" value="1"/>
</dbReference>
<evidence type="ECO:0000256" key="3">
    <source>
        <dbReference type="ARBA" id="ARBA00022525"/>
    </source>
</evidence>
<dbReference type="PANTHER" id="PTHR11461:SF211">
    <property type="entry name" value="GH10112P-RELATED"/>
    <property type="match status" value="1"/>
</dbReference>
<dbReference type="InterPro" id="IPR036186">
    <property type="entry name" value="Serpin_sf"/>
</dbReference>
<keyword evidence="3" id="KW-0964">Secreted</keyword>
<dbReference type="InterPro" id="IPR042178">
    <property type="entry name" value="Serpin_sf_1"/>
</dbReference>
<evidence type="ECO:0000256" key="1">
    <source>
        <dbReference type="ARBA" id="ARBA00004613"/>
    </source>
</evidence>
<dbReference type="AlphaFoldDB" id="A0A224YER2"/>
<proteinExistence type="inferred from homology"/>
<dbReference type="GO" id="GO:0005615">
    <property type="term" value="C:extracellular space"/>
    <property type="evidence" value="ECO:0007669"/>
    <property type="project" value="InterPro"/>
</dbReference>
<comment type="subcellular location">
    <subcellularLocation>
        <location evidence="1">Secreted</location>
    </subcellularLocation>
</comment>
<feature type="domain" description="Serpin" evidence="7">
    <location>
        <begin position="1"/>
        <end position="91"/>
    </location>
</feature>
<evidence type="ECO:0000256" key="6">
    <source>
        <dbReference type="ARBA" id="ARBA00023180"/>
    </source>
</evidence>
<dbReference type="EMBL" id="GFPF01005050">
    <property type="protein sequence ID" value="MAA16196.1"/>
    <property type="molecule type" value="Transcribed_RNA"/>
</dbReference>
<dbReference type="PROSITE" id="PS00284">
    <property type="entry name" value="SERPIN"/>
    <property type="match status" value="1"/>
</dbReference>
<dbReference type="InterPro" id="IPR023795">
    <property type="entry name" value="Serpin_CS"/>
</dbReference>
<reference evidence="8" key="1">
    <citation type="journal article" date="2017" name="Parasit. Vectors">
        <title>Sialotranscriptomics of Rhipicephalus zambeziensis reveals intricate expression profiles of secretory proteins and suggests tight temporal transcriptional regulation during blood-feeding.</title>
        <authorList>
            <person name="de Castro M.H."/>
            <person name="de Klerk D."/>
            <person name="Pienaar R."/>
            <person name="Rees D.J.G."/>
            <person name="Mans B.J."/>
        </authorList>
    </citation>
    <scope>NUCLEOTIDE SEQUENCE</scope>
    <source>
        <tissue evidence="8">Salivary glands</tissue>
    </source>
</reference>
<name>A0A224YER2_9ACAR</name>
<protein>
    <submittedName>
        <fullName evidence="8">Serine protease inhibitor</fullName>
    </submittedName>
</protein>
<dbReference type="SUPFAM" id="SSF56574">
    <property type="entry name" value="Serpins"/>
    <property type="match status" value="1"/>
</dbReference>
<evidence type="ECO:0000256" key="2">
    <source>
        <dbReference type="ARBA" id="ARBA00009500"/>
    </source>
</evidence>
<evidence type="ECO:0000259" key="7">
    <source>
        <dbReference type="Pfam" id="PF00079"/>
    </source>
</evidence>
<accession>A0A224YER2</accession>
<dbReference type="InterPro" id="IPR000215">
    <property type="entry name" value="Serpin_fam"/>
</dbReference>
<sequence length="92" mass="10182">MGIKDFFSSDADLSAISEKKKLAASEVVHKAFVEVNEEGTEAAAATAVMMLTCCMSSLPPRTYKFIVDRPFMFVIRSRDPDLVLFMGSVRDL</sequence>
<evidence type="ECO:0000313" key="8">
    <source>
        <dbReference type="EMBL" id="MAA16196.1"/>
    </source>
</evidence>
<keyword evidence="5" id="KW-0722">Serine protease inhibitor</keyword>
<keyword evidence="4" id="KW-0646">Protease inhibitor</keyword>
<organism evidence="8">
    <name type="scientific">Rhipicephalus zambeziensis</name>
    <dbReference type="NCBI Taxonomy" id="60191"/>
    <lineage>
        <taxon>Eukaryota</taxon>
        <taxon>Metazoa</taxon>
        <taxon>Ecdysozoa</taxon>
        <taxon>Arthropoda</taxon>
        <taxon>Chelicerata</taxon>
        <taxon>Arachnida</taxon>
        <taxon>Acari</taxon>
        <taxon>Parasitiformes</taxon>
        <taxon>Ixodida</taxon>
        <taxon>Ixodoidea</taxon>
        <taxon>Ixodidae</taxon>
        <taxon>Rhipicephalinae</taxon>
        <taxon>Rhipicephalus</taxon>
        <taxon>Rhipicephalus</taxon>
    </lineage>
</organism>
<evidence type="ECO:0000256" key="5">
    <source>
        <dbReference type="ARBA" id="ARBA00022900"/>
    </source>
</evidence>
<dbReference type="PANTHER" id="PTHR11461">
    <property type="entry name" value="SERINE PROTEASE INHIBITOR, SERPIN"/>
    <property type="match status" value="1"/>
</dbReference>
<keyword evidence="6" id="KW-0325">Glycoprotein</keyword>
<dbReference type="InterPro" id="IPR023796">
    <property type="entry name" value="Serpin_dom"/>
</dbReference>
<dbReference type="GO" id="GO:0004867">
    <property type="term" value="F:serine-type endopeptidase inhibitor activity"/>
    <property type="evidence" value="ECO:0007669"/>
    <property type="project" value="UniProtKB-KW"/>
</dbReference>
<evidence type="ECO:0000256" key="4">
    <source>
        <dbReference type="ARBA" id="ARBA00022690"/>
    </source>
</evidence>